<feature type="domain" description="Dynamin N-terminal" evidence="3">
    <location>
        <begin position="181"/>
        <end position="421"/>
    </location>
</feature>
<dbReference type="SUPFAM" id="SSF52540">
    <property type="entry name" value="P-loop containing nucleoside triphosphate hydrolases"/>
    <property type="match status" value="1"/>
</dbReference>
<evidence type="ECO:0008006" key="7">
    <source>
        <dbReference type="Google" id="ProtNLM"/>
    </source>
</evidence>
<feature type="region of interest" description="Disordered" evidence="2">
    <location>
        <begin position="1"/>
        <end position="116"/>
    </location>
</feature>
<dbReference type="Proteomes" id="UP001430848">
    <property type="component" value="Unassembled WGS sequence"/>
</dbReference>
<dbReference type="PANTHER" id="PTHR36681:SF3">
    <property type="entry name" value="NUCLEAR GTPASE, GERMINAL CENTER-ASSOCIATED, TANDEM DUPLICATE 3"/>
    <property type="match status" value="1"/>
</dbReference>
<feature type="domain" description="DUF7605" evidence="4">
    <location>
        <begin position="824"/>
        <end position="980"/>
    </location>
</feature>
<protein>
    <recommendedName>
        <fullName evidence="7">Tat pathway signal sequence</fullName>
    </recommendedName>
</protein>
<organism evidence="5 6">
    <name type="scientific">Diaporthe eres</name>
    <name type="common">Phomopsis oblonga</name>
    <dbReference type="NCBI Taxonomy" id="83184"/>
    <lineage>
        <taxon>Eukaryota</taxon>
        <taxon>Fungi</taxon>
        <taxon>Dikarya</taxon>
        <taxon>Ascomycota</taxon>
        <taxon>Pezizomycotina</taxon>
        <taxon>Sordariomycetes</taxon>
        <taxon>Sordariomycetidae</taxon>
        <taxon>Diaporthales</taxon>
        <taxon>Diaporthaceae</taxon>
        <taxon>Diaporthe</taxon>
        <taxon>Diaporthe eres species complex</taxon>
    </lineage>
</organism>
<evidence type="ECO:0000259" key="4">
    <source>
        <dbReference type="Pfam" id="PF24564"/>
    </source>
</evidence>
<dbReference type="Gene3D" id="3.40.50.300">
    <property type="entry name" value="P-loop containing nucleotide triphosphate hydrolases"/>
    <property type="match status" value="1"/>
</dbReference>
<keyword evidence="6" id="KW-1185">Reference proteome</keyword>
<dbReference type="PANTHER" id="PTHR36681">
    <property type="entry name" value="NUCLEAR GTPASE, GERMINAL CENTER-ASSOCIATED, TANDEM DUPLICATE 3"/>
    <property type="match status" value="1"/>
</dbReference>
<dbReference type="InterPro" id="IPR027417">
    <property type="entry name" value="P-loop_NTPase"/>
</dbReference>
<feature type="compositionally biased region" description="Polar residues" evidence="2">
    <location>
        <begin position="68"/>
        <end position="81"/>
    </location>
</feature>
<dbReference type="InterPro" id="IPR045063">
    <property type="entry name" value="Dynamin_N"/>
</dbReference>
<evidence type="ECO:0000256" key="1">
    <source>
        <dbReference type="SAM" id="Coils"/>
    </source>
</evidence>
<feature type="region of interest" description="Disordered" evidence="2">
    <location>
        <begin position="509"/>
        <end position="565"/>
    </location>
</feature>
<dbReference type="Pfam" id="PF24564">
    <property type="entry name" value="DUF7605"/>
    <property type="match status" value="1"/>
</dbReference>
<sequence length="1108" mass="123872">MASEEPPSIRHLTPQDANARLNSAPPTGDMSAAIDRLPSTTGQDDELTSETGGPSAEQDPAPSVVKTEPQSGASQLQTVPAVSSDVDLKQHEEPPKKEEDKAADLPLSDPPKQPENITLDNVRKAADATDLTKLEPCIEIARQVLSSMRQPMVDSKQRDQQEWLRRIDALETKSQRLRTVVAVAGATGAGKSSLINALLDEEKLLPTSGFRACTSVITEMSYNESDDPKKAYRAEVEFISQEDWDSELDLLLGDLVEDKQLSSAYLDTNAEAGIAYAKIKSVYPDLTHDMIIKSKVEQLAKRPAVTNVLGKTREIACSNARDLYTSLQKYLDSKDKDTKGGPRKEKDMAYWPLIKVVKVYTRAVALETGVCIVDLPGIHDANAARSAVARKYMAECSAVWIAAPIKRAVDDEAARKLLGMSSRLQMKLDGIYSNVTFICTMTDAVQLQESVEAFDEDGQIQAIFAREDDLEKMISAKKESISQLGKQVTDCDATYQELEKEIEAWKALQKKQKKGQPVYPPRIPAKRKRATAPAKRRRRQEVVVDDSDQDDTAGRNPLTADEISSKLTDLEDKAASKGAECDDMEERLQTMKNDLTALEDEKQDIAVESRRQCVLKRNAHVKKAIQVDFANGIREIDEADAQADDETFDPSIKKRDYDEVGRSLPVFCVSSKAYQQLRTQTKRETRVEGFRNLTDSEIPLLQQHAIKLPEQGRIHVYKTFLNEFCGLLGSLTIWANSSLLERNAEAMSEQDQSYEVKVMQAACSNMKKRMNVLILDNKTELDNIIHTGFESKSNTAITSAGKEVLGIVSKWPVKKDEGGYGLIFSTYRAICRHKGEKTKSDKSRNFNDDILEPYLKKIAASWEQAFGHTIPNTLDALVTAFEKELNEFHKTMSSRPELEKCKMASLKLLGQQITTEVEKMRQEVIKVKKSIQEQQREASRTFRPEIQSQMKKPYELIENEKGKGCFLRMKAHMTSHVQKNKNAIYRNATKRVMAELKKIFESNRKELQDRAHEIVDRLEGDFRIVISSSEMIEASEVAREHIRSVLCKVDAQFKEPEDPEPMEVAPVQPPEREPQQLADVSMADVGATPGEAVEAGPTGEAGEMDTTP</sequence>
<name>A0ABR1PDJ1_DIAER</name>
<evidence type="ECO:0000313" key="6">
    <source>
        <dbReference type="Proteomes" id="UP001430848"/>
    </source>
</evidence>
<comment type="caution">
    <text evidence="5">The sequence shown here is derived from an EMBL/GenBank/DDBJ whole genome shotgun (WGS) entry which is preliminary data.</text>
</comment>
<evidence type="ECO:0000313" key="5">
    <source>
        <dbReference type="EMBL" id="KAK7733744.1"/>
    </source>
</evidence>
<proteinExistence type="predicted"/>
<reference evidence="5 6" key="1">
    <citation type="submission" date="2024-02" db="EMBL/GenBank/DDBJ databases">
        <title>De novo assembly and annotation of 12 fungi associated with fruit tree decline syndrome in Ontario, Canada.</title>
        <authorList>
            <person name="Sulman M."/>
            <person name="Ellouze W."/>
            <person name="Ilyukhin E."/>
        </authorList>
    </citation>
    <scope>NUCLEOTIDE SEQUENCE [LARGE SCALE GENOMIC DNA]</scope>
    <source>
        <strain evidence="5 6">M169</strain>
    </source>
</reference>
<feature type="compositionally biased region" description="Basic and acidic residues" evidence="2">
    <location>
        <begin position="86"/>
        <end position="103"/>
    </location>
</feature>
<evidence type="ECO:0000256" key="2">
    <source>
        <dbReference type="SAM" id="MobiDB-lite"/>
    </source>
</evidence>
<feature type="compositionally biased region" description="Basic residues" evidence="2">
    <location>
        <begin position="524"/>
        <end position="539"/>
    </location>
</feature>
<feature type="region of interest" description="Disordered" evidence="2">
    <location>
        <begin position="1053"/>
        <end position="1108"/>
    </location>
</feature>
<gene>
    <name evidence="5" type="ORF">SLS63_004529</name>
</gene>
<evidence type="ECO:0000259" key="3">
    <source>
        <dbReference type="Pfam" id="PF00350"/>
    </source>
</evidence>
<accession>A0ABR1PDJ1</accession>
<keyword evidence="1" id="KW-0175">Coiled coil</keyword>
<dbReference type="InterPro" id="IPR056024">
    <property type="entry name" value="DUF7605"/>
</dbReference>
<feature type="coiled-coil region" evidence="1">
    <location>
        <begin position="567"/>
        <end position="608"/>
    </location>
</feature>
<dbReference type="Pfam" id="PF00350">
    <property type="entry name" value="Dynamin_N"/>
    <property type="match status" value="1"/>
</dbReference>
<dbReference type="EMBL" id="JAKNSF020000017">
    <property type="protein sequence ID" value="KAK7733744.1"/>
    <property type="molecule type" value="Genomic_DNA"/>
</dbReference>